<dbReference type="SUPFAM" id="SSF56300">
    <property type="entry name" value="Metallo-dependent phosphatases"/>
    <property type="match status" value="1"/>
</dbReference>
<dbReference type="Pfam" id="PF00149">
    <property type="entry name" value="Metallophos"/>
    <property type="match status" value="1"/>
</dbReference>
<dbReference type="AlphaFoldDB" id="A0A2M9ZGC3"/>
<gene>
    <name evidence="7" type="ORF">CH371_05335</name>
</gene>
<feature type="domain" description="Calcineurin-like phosphoesterase" evidence="6">
    <location>
        <begin position="7"/>
        <end position="151"/>
    </location>
</feature>
<dbReference type="EMBL" id="NPDT01000001">
    <property type="protein sequence ID" value="PJZ67445.1"/>
    <property type="molecule type" value="Genomic_DNA"/>
</dbReference>
<evidence type="ECO:0000256" key="5">
    <source>
        <dbReference type="ARBA" id="ARBA00023211"/>
    </source>
</evidence>
<keyword evidence="1" id="KW-1003">Cell membrane</keyword>
<dbReference type="GO" id="GO:0016020">
    <property type="term" value="C:membrane"/>
    <property type="evidence" value="ECO:0007669"/>
    <property type="project" value="GOC"/>
</dbReference>
<dbReference type="GO" id="GO:0046872">
    <property type="term" value="F:metal ion binding"/>
    <property type="evidence" value="ECO:0007669"/>
    <property type="project" value="UniProtKB-KW"/>
</dbReference>
<keyword evidence="3" id="KW-0479">Metal-binding</keyword>
<dbReference type="RefSeq" id="WP_016547217.1">
    <property type="nucleotide sequence ID" value="NZ_NPDT01000001.1"/>
</dbReference>
<dbReference type="PANTHER" id="PTHR34990">
    <property type="entry name" value="UDP-2,3-DIACYLGLUCOSAMINE HYDROLASE-RELATED"/>
    <property type="match status" value="1"/>
</dbReference>
<evidence type="ECO:0000313" key="8">
    <source>
        <dbReference type="Proteomes" id="UP000231912"/>
    </source>
</evidence>
<evidence type="ECO:0000259" key="6">
    <source>
        <dbReference type="Pfam" id="PF00149"/>
    </source>
</evidence>
<reference evidence="7 8" key="1">
    <citation type="submission" date="2017-07" db="EMBL/GenBank/DDBJ databases">
        <title>Leptospira spp. isolated from tropical soils.</title>
        <authorList>
            <person name="Thibeaux R."/>
            <person name="Iraola G."/>
            <person name="Ferres I."/>
            <person name="Bierque E."/>
            <person name="Girault D."/>
            <person name="Soupe-Gilbert M.-E."/>
            <person name="Picardeau M."/>
            <person name="Goarant C."/>
        </authorList>
    </citation>
    <scope>NUCLEOTIDE SEQUENCE [LARGE SCALE GENOMIC DNA]</scope>
    <source>
        <strain evidence="7 8">FH2-C-A2</strain>
    </source>
</reference>
<dbReference type="InterPro" id="IPR004843">
    <property type="entry name" value="Calcineurin-like_PHP"/>
</dbReference>
<dbReference type="GO" id="GO:0008758">
    <property type="term" value="F:UDP-2,3-diacylglucosamine hydrolase activity"/>
    <property type="evidence" value="ECO:0007669"/>
    <property type="project" value="TreeGrafter"/>
</dbReference>
<name>A0A2M9ZGC3_9LEPT</name>
<dbReference type="GO" id="GO:0009245">
    <property type="term" value="P:lipid A biosynthetic process"/>
    <property type="evidence" value="ECO:0007669"/>
    <property type="project" value="TreeGrafter"/>
</dbReference>
<evidence type="ECO:0000256" key="1">
    <source>
        <dbReference type="ARBA" id="ARBA00022475"/>
    </source>
</evidence>
<keyword evidence="5" id="KW-0464">Manganese</keyword>
<protein>
    <submittedName>
        <fullName evidence="7">Phosphoesterase</fullName>
    </submittedName>
</protein>
<comment type="caution">
    <text evidence="7">The sequence shown here is derived from an EMBL/GenBank/DDBJ whole genome shotgun (WGS) entry which is preliminary data.</text>
</comment>
<evidence type="ECO:0000313" key="7">
    <source>
        <dbReference type="EMBL" id="PJZ67445.1"/>
    </source>
</evidence>
<evidence type="ECO:0000256" key="4">
    <source>
        <dbReference type="ARBA" id="ARBA00023136"/>
    </source>
</evidence>
<dbReference type="Proteomes" id="UP000231912">
    <property type="component" value="Unassembled WGS sequence"/>
</dbReference>
<accession>A0A2M9ZGC3</accession>
<keyword evidence="2" id="KW-0997">Cell inner membrane</keyword>
<organism evidence="7 8">
    <name type="scientific">Leptospira wolffii</name>
    <dbReference type="NCBI Taxonomy" id="409998"/>
    <lineage>
        <taxon>Bacteria</taxon>
        <taxon>Pseudomonadati</taxon>
        <taxon>Spirochaetota</taxon>
        <taxon>Spirochaetia</taxon>
        <taxon>Leptospirales</taxon>
        <taxon>Leptospiraceae</taxon>
        <taxon>Leptospira</taxon>
    </lineage>
</organism>
<dbReference type="InterPro" id="IPR043461">
    <property type="entry name" value="LpxH-like"/>
</dbReference>
<sequence>MPTSKIKYVVLSDVHLGAYNSLLTYIEEFPDPVKEEDKYKVNPQKTSPALLELISCIKHIVQTVNGSSKPPQFILLGDVLELALGDINEASMTFERFLEVAYKEQKSVFSDSILYIPGNHDHHLWETARERQYVDYIARLKPNQYIQNAWYTTKMVDPDFVESDLLTGILRRNRKLKKGEAVIAYPNFEIVSKDGSRSVFLSHGNFLENIYALMSTIQRILLPEIDKDKNQEKPKRNFWEKLLDLNPFRAAVEVPNPTSITVLEKENFAWIDFFWSTLGRSGKVGKGIGLIYDMLQDEKAVGRLASNVTSYLLRKLDTFFLLKYFLQWAIGRTLKKVVLKVGQAERGMSDTVLSDEVIRNLDTYLAETIPHQWEEETRRTKRKFPQDYAFIFGHTHKPFVSVSQGLGLKIQDKLIFNTGGWVVDTIQTMKSHGGAVLFIDDDAHVASFQAYSEGEIKSRFLLPEGKTNPLYETLQAKIDLSHRKFENLSKSLEEEIRLRRRLLKIRVKE</sequence>
<evidence type="ECO:0000256" key="3">
    <source>
        <dbReference type="ARBA" id="ARBA00022723"/>
    </source>
</evidence>
<dbReference type="InterPro" id="IPR029052">
    <property type="entry name" value="Metallo-depent_PP-like"/>
</dbReference>
<proteinExistence type="predicted"/>
<dbReference type="Gene3D" id="3.60.21.10">
    <property type="match status" value="1"/>
</dbReference>
<keyword evidence="4" id="KW-0472">Membrane</keyword>
<evidence type="ECO:0000256" key="2">
    <source>
        <dbReference type="ARBA" id="ARBA00022519"/>
    </source>
</evidence>